<feature type="domain" description="FAD/NAD(P)-binding" evidence="2">
    <location>
        <begin position="6"/>
        <end position="216"/>
    </location>
</feature>
<reference evidence="4 6" key="2">
    <citation type="submission" date="2019-04" db="EMBL/GenBank/DDBJ databases">
        <title>Long-read de novo sequencing of Cupriavidus necator H16.</title>
        <authorList>
            <person name="Little G.T."/>
            <person name="Ehsaan M."/>
            <person name="Arenas-Lopez C."/>
            <person name="Jawed K."/>
            <person name="Winzer K."/>
            <person name="Kovacs K."/>
            <person name="Malys N."/>
            <person name="Minton N.P."/>
        </authorList>
    </citation>
    <scope>NUCLEOTIDE SEQUENCE [LARGE SCALE GENOMIC DNA]</scope>
    <source>
        <strain evidence="4 6">H16</strain>
    </source>
</reference>
<dbReference type="InterPro" id="IPR036188">
    <property type="entry name" value="FAD/NAD-bd_sf"/>
</dbReference>
<dbReference type="GO" id="GO:0004497">
    <property type="term" value="F:monooxygenase activity"/>
    <property type="evidence" value="ECO:0007669"/>
    <property type="project" value="UniProtKB-KW"/>
</dbReference>
<accession>Q0K9W3</accession>
<evidence type="ECO:0000313" key="3">
    <source>
        <dbReference type="EMBL" id="CAJ93208.1"/>
    </source>
</evidence>
<evidence type="ECO:0000259" key="2">
    <source>
        <dbReference type="Pfam" id="PF07992"/>
    </source>
</evidence>
<dbReference type="KEGG" id="reh:H16_A2109"/>
<proteinExistence type="predicted"/>
<feature type="compositionally biased region" description="Polar residues" evidence="1">
    <location>
        <begin position="436"/>
        <end position="446"/>
    </location>
</feature>
<keyword evidence="3" id="KW-0560">Oxidoreductase</keyword>
<evidence type="ECO:0000313" key="5">
    <source>
        <dbReference type="Proteomes" id="UP000008210"/>
    </source>
</evidence>
<dbReference type="PRINTS" id="PR00368">
    <property type="entry name" value="FADPNR"/>
</dbReference>
<dbReference type="Proteomes" id="UP000008210">
    <property type="component" value="Chromosome 1"/>
</dbReference>
<dbReference type="PANTHER" id="PTHR38663:SF1">
    <property type="entry name" value="L-ORNITHINE N(5)-MONOOXYGENASE"/>
    <property type="match status" value="1"/>
</dbReference>
<name>Q0K9W3_CUPNH</name>
<evidence type="ECO:0000256" key="1">
    <source>
        <dbReference type="SAM" id="MobiDB-lite"/>
    </source>
</evidence>
<dbReference type="PATRIC" id="fig|381666.6.peg.2515"/>
<dbReference type="PRINTS" id="PR00469">
    <property type="entry name" value="PNDRDTASEII"/>
</dbReference>
<dbReference type="AlphaFoldDB" id="Q0K9W3"/>
<protein>
    <submittedName>
        <fullName evidence="3">Dimethylaniline monooxygenase [N-oxide forming]</fullName>
    </submittedName>
    <submittedName>
        <fullName evidence="4">NAD(P)/FAD-dependent oxidoreductase</fullName>
    </submittedName>
</protein>
<gene>
    <name evidence="3" type="ordered locus">H16_A2109</name>
    <name evidence="4" type="ORF">E6A55_10805</name>
</gene>
<dbReference type="eggNOG" id="COG2072">
    <property type="taxonomic scope" value="Bacteria"/>
</dbReference>
<dbReference type="STRING" id="381666.H16_A2109"/>
<dbReference type="OrthoDB" id="9790219at2"/>
<dbReference type="Gene3D" id="3.50.50.60">
    <property type="entry name" value="FAD/NAD(P)-binding domain"/>
    <property type="match status" value="1"/>
</dbReference>
<keyword evidence="3" id="KW-0503">Monooxygenase</keyword>
<dbReference type="HOGENOM" id="CLU_037308_0_0_4"/>
<dbReference type="SUPFAM" id="SSF51905">
    <property type="entry name" value="FAD/NAD(P)-binding domain"/>
    <property type="match status" value="1"/>
</dbReference>
<dbReference type="PANTHER" id="PTHR38663">
    <property type="match status" value="1"/>
</dbReference>
<dbReference type="EMBL" id="AM260479">
    <property type="protein sequence ID" value="CAJ93208.1"/>
    <property type="molecule type" value="Genomic_DNA"/>
</dbReference>
<evidence type="ECO:0000313" key="6">
    <source>
        <dbReference type="Proteomes" id="UP000296079"/>
    </source>
</evidence>
<sequence length="446" mass="48859">MISSTDTVIIGAGPYGLSVSAYLTSAGVPHQILGKPMHAWRNFMPPGMLLRSEGFASNLYAPREGYTIEEYCRRNRIEYKPIGMHLPLELFVEYGLWFQSQLVSHVRAVEVVDMHRKDGFFRLALGDGSSLAARRVVMALGLKGFSQMPPALQGMPTPYVVHSSEFGSLEWAKNKNIVVVGGGQSAIGLAALLSEIGARVRLLVRGATVNWSNEPRTSRGGISRLLRSHVGIGRGWQSNTPSALLSSFLVSEYPIVFHMMNLERRKRTLETGWGPSGAWWLRNRVDGKIDILTQTEIRQAEVKNGQVVLQVATRNETSCLSADHVVVATGFKVDMTRHSFISQELLNSLSLIDGSPSLTRNFETNVRDLYVVGPAAALSFGPALRFIYGAKYAAPQLARHISRCFKNETRISVAQSQALPSELVEGNGGSGLHGQSILQAPGNNME</sequence>
<evidence type="ECO:0000313" key="4">
    <source>
        <dbReference type="EMBL" id="QCC02673.1"/>
    </source>
</evidence>
<keyword evidence="5" id="KW-1185">Reference proteome</keyword>
<reference evidence="3 5" key="1">
    <citation type="journal article" date="2006" name="Nat. Biotechnol.">
        <title>Genome sequence of the bioplastic-producing 'Knallgas' bacterium Ralstonia eutropha H16.</title>
        <authorList>
            <person name="Pohlmann A."/>
            <person name="Fricke W.F."/>
            <person name="Reinecke F."/>
            <person name="Kusian B."/>
            <person name="Liesegang H."/>
            <person name="Cramm R."/>
            <person name="Eitinger T."/>
            <person name="Ewering C."/>
            <person name="Potter M."/>
            <person name="Schwartz E."/>
            <person name="Strittmatter A."/>
            <person name="Voss I."/>
            <person name="Gottschalk G."/>
            <person name="Steinbuechel A."/>
            <person name="Friedrich B."/>
            <person name="Bowien B."/>
        </authorList>
    </citation>
    <scope>NUCLEOTIDE SEQUENCE [LARGE SCALE GENOMIC DNA]</scope>
    <source>
        <strain evidence="5">ATCC 17699 / DSM 428 / KCTC 22496 / NCIMB 10442 / H16 / Stanier 337</strain>
        <strain evidence="3">H16</strain>
    </source>
</reference>
<dbReference type="EMBL" id="CP039287">
    <property type="protein sequence ID" value="QCC02673.1"/>
    <property type="molecule type" value="Genomic_DNA"/>
</dbReference>
<dbReference type="Proteomes" id="UP000296079">
    <property type="component" value="Chromosome 1"/>
</dbReference>
<feature type="region of interest" description="Disordered" evidence="1">
    <location>
        <begin position="424"/>
        <end position="446"/>
    </location>
</feature>
<dbReference type="InterPro" id="IPR023753">
    <property type="entry name" value="FAD/NAD-binding_dom"/>
</dbReference>
<dbReference type="Pfam" id="PF07992">
    <property type="entry name" value="Pyr_redox_2"/>
    <property type="match status" value="1"/>
</dbReference>
<organism evidence="3 5">
    <name type="scientific">Cupriavidus necator (strain ATCC 17699 / DSM 428 / KCTC 22496 / NCIMB 10442 / H16 / Stanier 337)</name>
    <name type="common">Ralstonia eutropha</name>
    <dbReference type="NCBI Taxonomy" id="381666"/>
    <lineage>
        <taxon>Bacteria</taxon>
        <taxon>Pseudomonadati</taxon>
        <taxon>Pseudomonadota</taxon>
        <taxon>Betaproteobacteria</taxon>
        <taxon>Burkholderiales</taxon>
        <taxon>Burkholderiaceae</taxon>
        <taxon>Cupriavidus</taxon>
    </lineage>
</organism>